<dbReference type="InterPro" id="IPR036770">
    <property type="entry name" value="Ankyrin_rpt-contain_sf"/>
</dbReference>
<keyword evidence="2" id="KW-1185">Reference proteome</keyword>
<evidence type="ECO:0000313" key="3">
    <source>
        <dbReference type="WBParaSite" id="PEQ_0000908601-mRNA-1"/>
    </source>
</evidence>
<dbReference type="PROSITE" id="PS50297">
    <property type="entry name" value="ANK_REP_REGION"/>
    <property type="match status" value="1"/>
</dbReference>
<dbReference type="WBParaSite" id="PEQ_0000908601-mRNA-1">
    <property type="protein sequence ID" value="PEQ_0000908601-mRNA-1"/>
    <property type="gene ID" value="PEQ_0000908601"/>
</dbReference>
<dbReference type="PROSITE" id="PS50088">
    <property type="entry name" value="ANK_REPEAT"/>
    <property type="match status" value="1"/>
</dbReference>
<keyword evidence="1" id="KW-0040">ANK repeat</keyword>
<proteinExistence type="predicted"/>
<dbReference type="Pfam" id="PF12796">
    <property type="entry name" value="Ank_2"/>
    <property type="match status" value="1"/>
</dbReference>
<evidence type="ECO:0000256" key="1">
    <source>
        <dbReference type="PROSITE-ProRule" id="PRU00023"/>
    </source>
</evidence>
<dbReference type="AlphaFoldDB" id="A0A914S491"/>
<evidence type="ECO:0000313" key="2">
    <source>
        <dbReference type="Proteomes" id="UP000887564"/>
    </source>
</evidence>
<feature type="repeat" description="ANK" evidence="1">
    <location>
        <begin position="52"/>
        <end position="85"/>
    </location>
</feature>
<dbReference type="Proteomes" id="UP000887564">
    <property type="component" value="Unplaced"/>
</dbReference>
<dbReference type="Gene3D" id="1.25.40.20">
    <property type="entry name" value="Ankyrin repeat-containing domain"/>
    <property type="match status" value="1"/>
</dbReference>
<dbReference type="InterPro" id="IPR002110">
    <property type="entry name" value="Ankyrin_rpt"/>
</dbReference>
<name>A0A914S491_PAREQ</name>
<accession>A0A914S491</accession>
<sequence length="128" mass="14610">MSVHEADRKKVALCRDARGLSPLHKSIVFGRIDIAKYLIRNYPQSVNAMDQNKRTPLHYAAALRDGGYMYKVMRKAGADPNIFDCNGRPAKYYLKYPGEIDLQALRLNTRAALKQVEFSVFFGKISRE</sequence>
<dbReference type="PANTHER" id="PTHR24172">
    <property type="entry name" value="ANK_REP_REGION DOMAIN-CONTAINING PROTEIN"/>
    <property type="match status" value="1"/>
</dbReference>
<organism evidence="2 3">
    <name type="scientific">Parascaris equorum</name>
    <name type="common">Equine roundworm</name>
    <dbReference type="NCBI Taxonomy" id="6256"/>
    <lineage>
        <taxon>Eukaryota</taxon>
        <taxon>Metazoa</taxon>
        <taxon>Ecdysozoa</taxon>
        <taxon>Nematoda</taxon>
        <taxon>Chromadorea</taxon>
        <taxon>Rhabditida</taxon>
        <taxon>Spirurina</taxon>
        <taxon>Ascaridomorpha</taxon>
        <taxon>Ascaridoidea</taxon>
        <taxon>Ascarididae</taxon>
        <taxon>Parascaris</taxon>
    </lineage>
</organism>
<dbReference type="SMART" id="SM00248">
    <property type="entry name" value="ANK"/>
    <property type="match status" value="2"/>
</dbReference>
<dbReference type="SUPFAM" id="SSF48403">
    <property type="entry name" value="Ankyrin repeat"/>
    <property type="match status" value="1"/>
</dbReference>
<dbReference type="PANTHER" id="PTHR24172:SF4">
    <property type="entry name" value="ANK_REP_REGION DOMAIN-CONTAINING PROTEIN"/>
    <property type="match status" value="1"/>
</dbReference>
<protein>
    <submittedName>
        <fullName evidence="3">ANK_REP_REGION domain-containing protein</fullName>
    </submittedName>
</protein>
<reference evidence="3" key="1">
    <citation type="submission" date="2022-11" db="UniProtKB">
        <authorList>
            <consortium name="WormBaseParasite"/>
        </authorList>
    </citation>
    <scope>IDENTIFICATION</scope>
</reference>